<protein>
    <submittedName>
        <fullName evidence="1">Related to RSR1-GTP-binding protein</fullName>
    </submittedName>
</protein>
<accession>A0A127ZI40</accession>
<reference evidence="1" key="1">
    <citation type="submission" date="2014-06" db="EMBL/GenBank/DDBJ databases">
        <authorList>
            <person name="Ju J."/>
            <person name="Zhang J."/>
        </authorList>
    </citation>
    <scope>NUCLEOTIDE SEQUENCE</scope>
    <source>
        <strain evidence="1">SscI8</strain>
    </source>
</reference>
<gene>
    <name evidence="1" type="ORF">SPSC_05949</name>
</gene>
<organism evidence="1">
    <name type="scientific">Sporisorium scitamineum</name>
    <dbReference type="NCBI Taxonomy" id="49012"/>
    <lineage>
        <taxon>Eukaryota</taxon>
        <taxon>Fungi</taxon>
        <taxon>Dikarya</taxon>
        <taxon>Basidiomycota</taxon>
        <taxon>Ustilaginomycotina</taxon>
        <taxon>Ustilaginomycetes</taxon>
        <taxon>Ustilaginales</taxon>
        <taxon>Ustilaginaceae</taxon>
        <taxon>Sporisorium</taxon>
    </lineage>
</organism>
<dbReference type="AlphaFoldDB" id="A0A127ZI40"/>
<proteinExistence type="predicted"/>
<evidence type="ECO:0000313" key="1">
    <source>
        <dbReference type="EMBL" id="CDU25778.1"/>
    </source>
</evidence>
<dbReference type="OrthoDB" id="2556479at2759"/>
<sequence length="215" mass="24963">MDGNRGISTDDYANLFLIPRHLCSAAITELHEHSTASCSIKPDECQAVTACPALETLTLVLWYDKLVIDSCFLHAMVHMASHHPRMKRLNLVSRRLRYEPRLLDNNVTLDEWFRFKVLPVLRLAEELFKQKLELYIYILTNDQHSYGTSMAIERHRASFPNIHVTTIRVLDFTPTDTFERAAAIHRQVCFKEIFDQAWKHQGLARLKALPDETFL</sequence>
<name>A0A127ZI40_9BASI</name>
<dbReference type="EMBL" id="LK056691">
    <property type="protein sequence ID" value="CDU25778.1"/>
    <property type="molecule type" value="Genomic_DNA"/>
</dbReference>